<reference evidence="1" key="1">
    <citation type="journal article" date="2014" name="Front. Microbiol.">
        <title>High frequency of phylogenetically diverse reductive dehalogenase-homologous genes in deep subseafloor sedimentary metagenomes.</title>
        <authorList>
            <person name="Kawai M."/>
            <person name="Futagami T."/>
            <person name="Toyoda A."/>
            <person name="Takaki Y."/>
            <person name="Nishi S."/>
            <person name="Hori S."/>
            <person name="Arai W."/>
            <person name="Tsubouchi T."/>
            <person name="Morono Y."/>
            <person name="Uchiyama I."/>
            <person name="Ito T."/>
            <person name="Fujiyama A."/>
            <person name="Inagaki F."/>
            <person name="Takami H."/>
        </authorList>
    </citation>
    <scope>NUCLEOTIDE SEQUENCE</scope>
    <source>
        <strain evidence="1">Expedition CK06-06</strain>
    </source>
</reference>
<organism evidence="1">
    <name type="scientific">marine sediment metagenome</name>
    <dbReference type="NCBI Taxonomy" id="412755"/>
    <lineage>
        <taxon>unclassified sequences</taxon>
        <taxon>metagenomes</taxon>
        <taxon>ecological metagenomes</taxon>
    </lineage>
</organism>
<feature type="non-terminal residue" evidence="1">
    <location>
        <position position="1"/>
    </location>
</feature>
<proteinExistence type="predicted"/>
<name>X1HJ47_9ZZZZ</name>
<comment type="caution">
    <text evidence="1">The sequence shown here is derived from an EMBL/GenBank/DDBJ whole genome shotgun (WGS) entry which is preliminary data.</text>
</comment>
<dbReference type="EMBL" id="BARU01011493">
    <property type="protein sequence ID" value="GAH45348.1"/>
    <property type="molecule type" value="Genomic_DNA"/>
</dbReference>
<gene>
    <name evidence="1" type="ORF">S03H2_21562</name>
</gene>
<protein>
    <submittedName>
        <fullName evidence="1">Uncharacterized protein</fullName>
    </submittedName>
</protein>
<evidence type="ECO:0000313" key="1">
    <source>
        <dbReference type="EMBL" id="GAH45348.1"/>
    </source>
</evidence>
<accession>X1HJ47</accession>
<dbReference type="AlphaFoldDB" id="X1HJ47"/>
<sequence length="53" mass="6260">DLKIRKKIINVLFNKNIIITGENDIIIYDRDMVKIGKIFSINRLGIPLTEYFH</sequence>